<dbReference type="AlphaFoldDB" id="A0A846HHW8"/>
<keyword evidence="2" id="KW-1185">Reference proteome</keyword>
<dbReference type="RefSeq" id="WP_039748308.1">
    <property type="nucleotide sequence ID" value="NZ_JTCM02000143.1"/>
</dbReference>
<dbReference type="EMBL" id="JTCM02000143">
    <property type="protein sequence ID" value="NEU76946.1"/>
    <property type="molecule type" value="Genomic_DNA"/>
</dbReference>
<comment type="caution">
    <text evidence="1">The sequence shown here is derived from an EMBL/GenBank/DDBJ whole genome shotgun (WGS) entry which is preliminary data.</text>
</comment>
<reference evidence="1 2" key="1">
    <citation type="journal article" date="2015" name="Genome Announc.">
        <title>Draft Genome Sequence of Cyanobacterium Hassallia byssoidea Strain VB512170, Isolated from Monuments in India.</title>
        <authorList>
            <person name="Singh D."/>
            <person name="Chandrababunaidu M.M."/>
            <person name="Panda A."/>
            <person name="Sen D."/>
            <person name="Bhattacharyya S."/>
            <person name="Adhikary S.P."/>
            <person name="Tripathy S."/>
        </authorList>
    </citation>
    <scope>NUCLEOTIDE SEQUENCE [LARGE SCALE GENOMIC DNA]</scope>
    <source>
        <strain evidence="1 2">VB512170</strain>
    </source>
</reference>
<dbReference type="Proteomes" id="UP000031549">
    <property type="component" value="Unassembled WGS sequence"/>
</dbReference>
<name>A0A846HHW8_9CYAN</name>
<accession>A0A846HHW8</accession>
<gene>
    <name evidence="1" type="ORF">PI95_031735</name>
</gene>
<evidence type="ECO:0000313" key="2">
    <source>
        <dbReference type="Proteomes" id="UP000031549"/>
    </source>
</evidence>
<sequence>MTTIILGTGCNPFKTTTAEAHLLEIITYLQDKELDITSNPSNKDFVQVTYNLNSMIAIGNFAIPANQSISGSGNIITTAINYLEGIDFNPGDGGTFKSLTWSEYFLEVITYLQIKEADPTKNPNSDNNVLSNYDADDKRYTGSITLPIVVTFNDLGLPVIRAKEYLL</sequence>
<protein>
    <submittedName>
        <fullName evidence="1">Uncharacterized protein</fullName>
    </submittedName>
</protein>
<proteinExistence type="predicted"/>
<organism evidence="1 2">
    <name type="scientific">Hassallia byssoidea VB512170</name>
    <dbReference type="NCBI Taxonomy" id="1304833"/>
    <lineage>
        <taxon>Bacteria</taxon>
        <taxon>Bacillati</taxon>
        <taxon>Cyanobacteriota</taxon>
        <taxon>Cyanophyceae</taxon>
        <taxon>Nostocales</taxon>
        <taxon>Tolypothrichaceae</taxon>
        <taxon>Hassallia</taxon>
    </lineage>
</organism>
<evidence type="ECO:0000313" key="1">
    <source>
        <dbReference type="EMBL" id="NEU76946.1"/>
    </source>
</evidence>